<reference evidence="2 3" key="1">
    <citation type="submission" date="2024-04" db="EMBL/GenBank/DDBJ databases">
        <authorList>
            <consortium name="Genoscope - CEA"/>
            <person name="William W."/>
        </authorList>
    </citation>
    <scope>NUCLEOTIDE SEQUENCE [LARGE SCALE GENOMIC DNA]</scope>
</reference>
<protein>
    <recommendedName>
        <fullName evidence="1">Methyltransferase type 11 domain-containing protein</fullName>
    </recommendedName>
</protein>
<gene>
    <name evidence="2" type="ORF">GSLYS_00011971001</name>
</gene>
<dbReference type="Pfam" id="PF08241">
    <property type="entry name" value="Methyltransf_11"/>
    <property type="match status" value="1"/>
</dbReference>
<evidence type="ECO:0000313" key="3">
    <source>
        <dbReference type="Proteomes" id="UP001497497"/>
    </source>
</evidence>
<sequence>MKKVFASLHNLERKVLIFPNTASNYIKIPTGIKVCKSLNDFKIKSIRGGFHRRPELIANLNVVRRPDFRTNLANFCSQTKGLSQGRSESTHRIQHELVLMAFKLNDSFRSTESEILDSLDVSNMKPKVILDIGCGEGASIIPILNMGHTCFGVDLNLQSLSEFKTLCLSGSYRIVKEPDFIHNNSNVFRSKECSLPLRCDKCSDHYRRELETSSTRNPEDDNNAFTSIDNYRSTCENNCRFQNVVTHTTPAADVVRWDLRYGLPFKPNSFDMAISISFLQWLFHGKAEQQLNKFFSSLRNVLLPGGRAIIQFYPSSASQVDNAIQVAMKYFQGVLIGDYPHLDRGRKLFMVLF</sequence>
<feature type="domain" description="Methyltransferase type 11" evidence="1">
    <location>
        <begin position="252"/>
        <end position="310"/>
    </location>
</feature>
<proteinExistence type="predicted"/>
<dbReference type="AlphaFoldDB" id="A0AAV2I1D5"/>
<dbReference type="GO" id="GO:0005730">
    <property type="term" value="C:nucleolus"/>
    <property type="evidence" value="ECO:0007669"/>
    <property type="project" value="TreeGrafter"/>
</dbReference>
<evidence type="ECO:0000259" key="1">
    <source>
        <dbReference type="Pfam" id="PF08241"/>
    </source>
</evidence>
<dbReference type="GO" id="GO:0070476">
    <property type="term" value="P:rRNA (guanine-N7)-methylation"/>
    <property type="evidence" value="ECO:0007669"/>
    <property type="project" value="InterPro"/>
</dbReference>
<dbReference type="Gene3D" id="3.40.50.150">
    <property type="entry name" value="Vaccinia Virus protein VP39"/>
    <property type="match status" value="1"/>
</dbReference>
<dbReference type="InterPro" id="IPR029063">
    <property type="entry name" value="SAM-dependent_MTases_sf"/>
</dbReference>
<dbReference type="Proteomes" id="UP001497497">
    <property type="component" value="Unassembled WGS sequence"/>
</dbReference>
<dbReference type="PANTHER" id="PTHR12734">
    <property type="entry name" value="METHYLTRANSFERASE-RELATED"/>
    <property type="match status" value="1"/>
</dbReference>
<dbReference type="CDD" id="cd02440">
    <property type="entry name" value="AdoMet_MTases"/>
    <property type="match status" value="1"/>
</dbReference>
<dbReference type="InterPro" id="IPR013216">
    <property type="entry name" value="Methyltransf_11"/>
</dbReference>
<dbReference type="EMBL" id="CAXITT010000287">
    <property type="protein sequence ID" value="CAL1538150.1"/>
    <property type="molecule type" value="Genomic_DNA"/>
</dbReference>
<evidence type="ECO:0000313" key="2">
    <source>
        <dbReference type="EMBL" id="CAL1538150.1"/>
    </source>
</evidence>
<dbReference type="PANTHER" id="PTHR12734:SF0">
    <property type="entry name" value="18S RRNA (GUANINE-N(7))-METHYLTRANSFERASE-RELATED"/>
    <property type="match status" value="1"/>
</dbReference>
<accession>A0AAV2I1D5</accession>
<name>A0AAV2I1D5_LYMST</name>
<organism evidence="2 3">
    <name type="scientific">Lymnaea stagnalis</name>
    <name type="common">Great pond snail</name>
    <name type="synonym">Helix stagnalis</name>
    <dbReference type="NCBI Taxonomy" id="6523"/>
    <lineage>
        <taxon>Eukaryota</taxon>
        <taxon>Metazoa</taxon>
        <taxon>Spiralia</taxon>
        <taxon>Lophotrochozoa</taxon>
        <taxon>Mollusca</taxon>
        <taxon>Gastropoda</taxon>
        <taxon>Heterobranchia</taxon>
        <taxon>Euthyneura</taxon>
        <taxon>Panpulmonata</taxon>
        <taxon>Hygrophila</taxon>
        <taxon>Lymnaeoidea</taxon>
        <taxon>Lymnaeidae</taxon>
        <taxon>Lymnaea</taxon>
    </lineage>
</organism>
<dbReference type="SUPFAM" id="SSF53335">
    <property type="entry name" value="S-adenosyl-L-methionine-dependent methyltransferases"/>
    <property type="match status" value="1"/>
</dbReference>
<keyword evidence="3" id="KW-1185">Reference proteome</keyword>
<dbReference type="GO" id="GO:0016435">
    <property type="term" value="F:rRNA (guanine) methyltransferase activity"/>
    <property type="evidence" value="ECO:0007669"/>
    <property type="project" value="InterPro"/>
</dbReference>
<comment type="caution">
    <text evidence="2">The sequence shown here is derived from an EMBL/GenBank/DDBJ whole genome shotgun (WGS) entry which is preliminary data.</text>
</comment>
<dbReference type="InterPro" id="IPR039769">
    <property type="entry name" value="Bud23-like"/>
</dbReference>